<sequence length="274" mass="30194">MSVRGKYSLTCPRTGVTAKGLHVGKVNGGINTMFIVYRIGGTVIDCGPPNQWREVKPFIESEPVEQLLITHHHEDHSGNGARIAKLAGIVPFAPELGRAKLASGYKVPPLQKMIWGTPIPVETRPLPETLHLSDGSPIISVHTPGHAKDLTVFFLPEQKWLFSGDLYVSKSIKLLRSDENLQQLIDSIRKVLALDFEVLLCPHRGIVEQGKESMAAKLENLLTLCRDAQALDAQGLGLVEITRRLLGKESLVSKLTGYNFSSRNLIREALKVEV</sequence>
<dbReference type="InterPro" id="IPR001279">
    <property type="entry name" value="Metallo-B-lactamas"/>
</dbReference>
<dbReference type="EC" id="3.1.2.6" evidence="2"/>
<dbReference type="Proteomes" id="UP000196573">
    <property type="component" value="Unassembled WGS sequence"/>
</dbReference>
<dbReference type="InterPro" id="IPR036866">
    <property type="entry name" value="RibonucZ/Hydroxyglut_hydro"/>
</dbReference>
<dbReference type="EMBL" id="FWPT01000013">
    <property type="protein sequence ID" value="SMA50555.1"/>
    <property type="molecule type" value="Genomic_DNA"/>
</dbReference>
<dbReference type="SMART" id="SM00849">
    <property type="entry name" value="Lactamase_B"/>
    <property type="match status" value="1"/>
</dbReference>
<accession>A0A1X7AQP2</accession>
<dbReference type="OrthoDB" id="9769598at2"/>
<feature type="domain" description="Metallo-beta-lactamase" evidence="1">
    <location>
        <begin position="29"/>
        <end position="203"/>
    </location>
</feature>
<reference evidence="2 3" key="1">
    <citation type="submission" date="2017-03" db="EMBL/GenBank/DDBJ databases">
        <authorList>
            <person name="Afonso C.L."/>
            <person name="Miller P.J."/>
            <person name="Scott M.A."/>
            <person name="Spackman E."/>
            <person name="Goraichik I."/>
            <person name="Dimitrov K.M."/>
            <person name="Suarez D.L."/>
            <person name="Swayne D.E."/>
        </authorList>
    </citation>
    <scope>NUCLEOTIDE SEQUENCE [LARGE SCALE GENOMIC DNA]</scope>
    <source>
        <strain evidence="2">SB41UT1</strain>
    </source>
</reference>
<proteinExistence type="predicted"/>
<name>A0A1X7AQP2_9GAMM</name>
<dbReference type="SUPFAM" id="SSF56281">
    <property type="entry name" value="Metallo-hydrolase/oxidoreductase"/>
    <property type="match status" value="1"/>
</dbReference>
<dbReference type="AlphaFoldDB" id="A0A1X7AQP2"/>
<evidence type="ECO:0000313" key="3">
    <source>
        <dbReference type="Proteomes" id="UP000196573"/>
    </source>
</evidence>
<dbReference type="Pfam" id="PF00753">
    <property type="entry name" value="Lactamase_B"/>
    <property type="match status" value="1"/>
</dbReference>
<evidence type="ECO:0000259" key="1">
    <source>
        <dbReference type="SMART" id="SM00849"/>
    </source>
</evidence>
<keyword evidence="2" id="KW-0378">Hydrolase</keyword>
<gene>
    <name evidence="2" type="primary">gloB_2</name>
    <name evidence="2" type="ORF">EHSB41UT_04366</name>
</gene>
<dbReference type="RefSeq" id="WP_087112987.1">
    <property type="nucleotide sequence ID" value="NZ_CBCSCN010000016.1"/>
</dbReference>
<dbReference type="PANTHER" id="PTHR42951">
    <property type="entry name" value="METALLO-BETA-LACTAMASE DOMAIN-CONTAINING"/>
    <property type="match status" value="1"/>
</dbReference>
<dbReference type="Gene3D" id="3.60.15.10">
    <property type="entry name" value="Ribonuclease Z/Hydroxyacylglutathione hydrolase-like"/>
    <property type="match status" value="1"/>
</dbReference>
<organism evidence="2 3">
    <name type="scientific">Parendozoicomonas haliclonae</name>
    <dbReference type="NCBI Taxonomy" id="1960125"/>
    <lineage>
        <taxon>Bacteria</taxon>
        <taxon>Pseudomonadati</taxon>
        <taxon>Pseudomonadota</taxon>
        <taxon>Gammaproteobacteria</taxon>
        <taxon>Oceanospirillales</taxon>
        <taxon>Endozoicomonadaceae</taxon>
        <taxon>Parendozoicomonas</taxon>
    </lineage>
</organism>
<dbReference type="InterPro" id="IPR050855">
    <property type="entry name" value="NDM-1-like"/>
</dbReference>
<dbReference type="GO" id="GO:0004416">
    <property type="term" value="F:hydroxyacylglutathione hydrolase activity"/>
    <property type="evidence" value="ECO:0007669"/>
    <property type="project" value="UniProtKB-EC"/>
</dbReference>
<keyword evidence="3" id="KW-1185">Reference proteome</keyword>
<evidence type="ECO:0000313" key="2">
    <source>
        <dbReference type="EMBL" id="SMA50555.1"/>
    </source>
</evidence>
<protein>
    <submittedName>
        <fullName evidence="2">Hydroxyacylglutathione hydrolase</fullName>
        <ecNumber evidence="2">3.1.2.6</ecNumber>
    </submittedName>
</protein>